<dbReference type="Pfam" id="PF01844">
    <property type="entry name" value="HNH"/>
    <property type="match status" value="1"/>
</dbReference>
<sequence>MNFTDVVTARGVLTEALTALRTLGEGLAFVQEADLGDLAREASQVTALARGLLTATTMEAEARGLLVTSGSGNIAQWLLDHEAATPEVERNTIARAVRETRRRELAPLRDAMASGEVSPGDAITAARTFDDLRLATDPAMHPDIVDAVIELAPVGFNRSSLRRFRTEMLARFGTARDEDHELDKATRRGVTGWHELPDGTWRFEATYDTPDKVVLDALFNALGAPLPQSDGMPDLRTPGQRRADALVQAAQLVARMGTTGPTGTDARVNLILPIESLTHATGEGATAGSDERGTPLMPATARLLSCCATVTPIWVDTDGRPLHVGRSARLATAEQRRALEVLDGGCTFPGCTALPSWTQAHHIVHWADGGQTNLDNLASLCGPHHRFIHQHHITGHVDSTAPRGGRRVRWHVMRVGLGWRPAPPPEPDEAVA</sequence>
<protein>
    <submittedName>
        <fullName evidence="3">DUF222 domain-containing protein</fullName>
    </submittedName>
</protein>
<proteinExistence type="inferred from homology"/>
<dbReference type="EMBL" id="WLVL01000023">
    <property type="protein sequence ID" value="MTB71699.1"/>
    <property type="molecule type" value="Genomic_DNA"/>
</dbReference>
<accession>A0A6I3ISP9</accession>
<dbReference type="InterPro" id="IPR002711">
    <property type="entry name" value="HNH"/>
</dbReference>
<dbReference type="CDD" id="cd00085">
    <property type="entry name" value="HNHc"/>
    <property type="match status" value="1"/>
</dbReference>
<dbReference type="GO" id="GO:0004519">
    <property type="term" value="F:endonuclease activity"/>
    <property type="evidence" value="ECO:0007669"/>
    <property type="project" value="InterPro"/>
</dbReference>
<comment type="similarity">
    <text evidence="1">Belongs to the Rv1128c/1148c/1588c/1702c/1945/3466 family.</text>
</comment>
<evidence type="ECO:0000259" key="2">
    <source>
        <dbReference type="SMART" id="SM00507"/>
    </source>
</evidence>
<feature type="domain" description="HNH nuclease" evidence="2">
    <location>
        <begin position="334"/>
        <end position="386"/>
    </location>
</feature>
<dbReference type="RefSeq" id="WP_154593016.1">
    <property type="nucleotide sequence ID" value="NZ_WLVL01000023.1"/>
</dbReference>
<dbReference type="SMART" id="SM00507">
    <property type="entry name" value="HNHc"/>
    <property type="match status" value="1"/>
</dbReference>
<organism evidence="3 4">
    <name type="scientific">Arsenicicoccus cauae</name>
    <dbReference type="NCBI Taxonomy" id="2663847"/>
    <lineage>
        <taxon>Bacteria</taxon>
        <taxon>Bacillati</taxon>
        <taxon>Actinomycetota</taxon>
        <taxon>Actinomycetes</taxon>
        <taxon>Micrococcales</taxon>
        <taxon>Intrasporangiaceae</taxon>
        <taxon>Arsenicicoccus</taxon>
    </lineage>
</organism>
<dbReference type="InterPro" id="IPR003870">
    <property type="entry name" value="DUF222"/>
</dbReference>
<name>A0A6I3ISP9_9MICO</name>
<dbReference type="Gene3D" id="1.10.30.50">
    <property type="match status" value="1"/>
</dbReference>
<dbReference type="Pfam" id="PF02720">
    <property type="entry name" value="DUF222"/>
    <property type="match status" value="1"/>
</dbReference>
<evidence type="ECO:0000313" key="3">
    <source>
        <dbReference type="EMBL" id="MTB71699.1"/>
    </source>
</evidence>
<evidence type="ECO:0000313" key="4">
    <source>
        <dbReference type="Proteomes" id="UP000431092"/>
    </source>
</evidence>
<dbReference type="GO" id="GO:0003676">
    <property type="term" value="F:nucleic acid binding"/>
    <property type="evidence" value="ECO:0007669"/>
    <property type="project" value="InterPro"/>
</dbReference>
<dbReference type="InterPro" id="IPR003615">
    <property type="entry name" value="HNH_nuc"/>
</dbReference>
<evidence type="ECO:0000256" key="1">
    <source>
        <dbReference type="ARBA" id="ARBA00023450"/>
    </source>
</evidence>
<dbReference type="GO" id="GO:0008270">
    <property type="term" value="F:zinc ion binding"/>
    <property type="evidence" value="ECO:0007669"/>
    <property type="project" value="InterPro"/>
</dbReference>
<comment type="caution">
    <text evidence="3">The sequence shown here is derived from an EMBL/GenBank/DDBJ whole genome shotgun (WGS) entry which is preliminary data.</text>
</comment>
<reference evidence="3 4" key="1">
    <citation type="submission" date="2019-11" db="EMBL/GenBank/DDBJ databases">
        <title>Whole genome sequencing identifies a novel species of the genus Arsenicicoccus isolated from human blood.</title>
        <authorList>
            <person name="Jeong J.H."/>
            <person name="Kweon O.J."/>
            <person name="Kim H.R."/>
            <person name="Kim T.-H."/>
            <person name="Ha S.-M."/>
            <person name="Lee M.-K."/>
        </authorList>
    </citation>
    <scope>NUCLEOTIDE SEQUENCE [LARGE SCALE GENOMIC DNA]</scope>
    <source>
        <strain evidence="3 4">MKL-02</strain>
    </source>
</reference>
<dbReference type="Proteomes" id="UP000431092">
    <property type="component" value="Unassembled WGS sequence"/>
</dbReference>
<dbReference type="AlphaFoldDB" id="A0A6I3ISP9"/>
<gene>
    <name evidence="3" type="ORF">GGG17_06890</name>
</gene>
<keyword evidence="4" id="KW-1185">Reference proteome</keyword>